<proteinExistence type="predicted"/>
<dbReference type="SUPFAM" id="SSF56672">
    <property type="entry name" value="DNA/RNA polymerases"/>
    <property type="match status" value="1"/>
</dbReference>
<dbReference type="EMBL" id="BKCJ010325300">
    <property type="protein sequence ID" value="GEZ80021.1"/>
    <property type="molecule type" value="Genomic_DNA"/>
</dbReference>
<organism evidence="2">
    <name type="scientific">Tanacetum cinerariifolium</name>
    <name type="common">Dalmatian daisy</name>
    <name type="synonym">Chrysanthemum cinerariifolium</name>
    <dbReference type="NCBI Taxonomy" id="118510"/>
    <lineage>
        <taxon>Eukaryota</taxon>
        <taxon>Viridiplantae</taxon>
        <taxon>Streptophyta</taxon>
        <taxon>Embryophyta</taxon>
        <taxon>Tracheophyta</taxon>
        <taxon>Spermatophyta</taxon>
        <taxon>Magnoliopsida</taxon>
        <taxon>eudicotyledons</taxon>
        <taxon>Gunneridae</taxon>
        <taxon>Pentapetalae</taxon>
        <taxon>asterids</taxon>
        <taxon>campanulids</taxon>
        <taxon>Asterales</taxon>
        <taxon>Asteraceae</taxon>
        <taxon>Asteroideae</taxon>
        <taxon>Anthemideae</taxon>
        <taxon>Anthemidinae</taxon>
        <taxon>Tanacetum</taxon>
    </lineage>
</organism>
<dbReference type="Pfam" id="PF03732">
    <property type="entry name" value="Retrotrans_gag"/>
    <property type="match status" value="1"/>
</dbReference>
<comment type="caution">
    <text evidence="2">The sequence shown here is derived from an EMBL/GenBank/DDBJ whole genome shotgun (WGS) entry which is preliminary data.</text>
</comment>
<dbReference type="InterPro" id="IPR053134">
    <property type="entry name" value="RNA-dir_DNA_polymerase"/>
</dbReference>
<dbReference type="Gene3D" id="3.30.70.270">
    <property type="match status" value="2"/>
</dbReference>
<protein>
    <submittedName>
        <fullName evidence="2">Retrotransposon protein, putative, Ty3-gypsy subclass</fullName>
    </submittedName>
</protein>
<dbReference type="Gene3D" id="3.10.10.10">
    <property type="entry name" value="HIV Type 1 Reverse Transcriptase, subunit A, domain 1"/>
    <property type="match status" value="1"/>
</dbReference>
<evidence type="ECO:0000313" key="2">
    <source>
        <dbReference type="EMBL" id="GEZ80021.1"/>
    </source>
</evidence>
<accession>A0A699ISY6</accession>
<dbReference type="InterPro" id="IPR043128">
    <property type="entry name" value="Rev_trsase/Diguanyl_cyclase"/>
</dbReference>
<sequence>MMQSRVVTWWNILVQSRGRAIAITQHWEDVKKLLMEEYCPGNAIKKLKEEFWDHVMIEANVDNYTTRFHDLARLVPHTVTPESKRIDRYIRGLASAIRRNNGNPAVLKTVKASEMELEDIPKVRNFHSVFPEDLPGLPSFRKVKFHIDLVPDAMSITKSPYHLAPTKMQELSNQLKELQDKGSMTCSINCKGHGIFSKIDLRSGCHQLRVRKEDIPKNAFAMRYRHFKFTVMPFGLTNAPASKKEHEVHLKLILECLKKEKVFGKFSKCKFWLQEVHFLGHAVNSKGTYDFVDYCDASNQGFGCVLMQKNKARILEAQSEASKDVNALSEMLKALDKQFERKVDGELYLVERI</sequence>
<gene>
    <name evidence="2" type="ORF">Tci_551994</name>
</gene>
<name>A0A699ISY6_TANCI</name>
<reference evidence="2" key="1">
    <citation type="journal article" date="2019" name="Sci. Rep.">
        <title>Draft genome of Tanacetum cinerariifolium, the natural source of mosquito coil.</title>
        <authorList>
            <person name="Yamashiro T."/>
            <person name="Shiraishi A."/>
            <person name="Satake H."/>
            <person name="Nakayama K."/>
        </authorList>
    </citation>
    <scope>NUCLEOTIDE SEQUENCE</scope>
</reference>
<dbReference type="CDD" id="cd01647">
    <property type="entry name" value="RT_LTR"/>
    <property type="match status" value="1"/>
</dbReference>
<evidence type="ECO:0000259" key="1">
    <source>
        <dbReference type="Pfam" id="PF03732"/>
    </source>
</evidence>
<dbReference type="PANTHER" id="PTHR24559:SF444">
    <property type="entry name" value="REVERSE TRANSCRIPTASE DOMAIN-CONTAINING PROTEIN"/>
    <property type="match status" value="1"/>
</dbReference>
<feature type="domain" description="Retrotransposon gag" evidence="1">
    <location>
        <begin position="4"/>
        <end position="94"/>
    </location>
</feature>
<dbReference type="InterPro" id="IPR043502">
    <property type="entry name" value="DNA/RNA_pol_sf"/>
</dbReference>
<dbReference type="InterPro" id="IPR005162">
    <property type="entry name" value="Retrotrans_gag_dom"/>
</dbReference>
<dbReference type="AlphaFoldDB" id="A0A699ISY6"/>
<dbReference type="PANTHER" id="PTHR24559">
    <property type="entry name" value="TRANSPOSON TY3-I GAG-POL POLYPROTEIN"/>
    <property type="match status" value="1"/>
</dbReference>